<dbReference type="InterPro" id="IPR009057">
    <property type="entry name" value="Homeodomain-like_sf"/>
</dbReference>
<dbReference type="PANTHER" id="PTHR12198">
    <property type="entry name" value="HOMEOBOX PROTEIN PROSPERO/PROX-1/CEH-26"/>
    <property type="match status" value="1"/>
</dbReference>
<keyword evidence="6" id="KW-0539">Nucleus</keyword>
<dbReference type="Gene3D" id="1.10.10.500">
    <property type="entry name" value="Homeo-prospero domain"/>
    <property type="match status" value="1"/>
</dbReference>
<protein>
    <recommendedName>
        <fullName evidence="8">Prospero domain-containing protein</fullName>
    </recommendedName>
</protein>
<dbReference type="GO" id="GO:0005634">
    <property type="term" value="C:nucleus"/>
    <property type="evidence" value="ECO:0007669"/>
    <property type="project" value="UniProtKB-SubCell"/>
</dbReference>
<keyword evidence="5" id="KW-0804">Transcription</keyword>
<keyword evidence="4" id="KW-0371">Homeobox</keyword>
<evidence type="ECO:0000256" key="6">
    <source>
        <dbReference type="ARBA" id="ARBA00023242"/>
    </source>
</evidence>
<dbReference type="GO" id="GO:0060059">
    <property type="term" value="P:embryonic retina morphogenesis in camera-type eye"/>
    <property type="evidence" value="ECO:0007669"/>
    <property type="project" value="UniProtKB-ARBA"/>
</dbReference>
<feature type="region of interest" description="Disordered" evidence="7">
    <location>
        <begin position="482"/>
        <end position="546"/>
    </location>
</feature>
<evidence type="ECO:0000256" key="7">
    <source>
        <dbReference type="SAM" id="MobiDB-lite"/>
    </source>
</evidence>
<dbReference type="GO" id="GO:0070309">
    <property type="term" value="P:lens fiber cell morphogenesis"/>
    <property type="evidence" value="ECO:0007669"/>
    <property type="project" value="UniProtKB-ARBA"/>
</dbReference>
<comment type="caution">
    <text evidence="9">The sequence shown here is derived from an EMBL/GenBank/DDBJ whole genome shotgun (WGS) entry which is preliminary data.</text>
</comment>
<feature type="region of interest" description="Disordered" evidence="7">
    <location>
        <begin position="407"/>
        <end position="453"/>
    </location>
</feature>
<feature type="region of interest" description="Disordered" evidence="7">
    <location>
        <begin position="827"/>
        <end position="849"/>
    </location>
</feature>
<evidence type="ECO:0000256" key="5">
    <source>
        <dbReference type="ARBA" id="ARBA00023163"/>
    </source>
</evidence>
<dbReference type="GO" id="GO:0000981">
    <property type="term" value="F:DNA-binding transcription factor activity, RNA polymerase II-specific"/>
    <property type="evidence" value="ECO:0007669"/>
    <property type="project" value="TreeGrafter"/>
</dbReference>
<dbReference type="PANTHER" id="PTHR12198:SF6">
    <property type="entry name" value="PROSPERO HOMEOBOX PROTEIN 1"/>
    <property type="match status" value="1"/>
</dbReference>
<feature type="compositionally biased region" description="Low complexity" evidence="7">
    <location>
        <begin position="517"/>
        <end position="527"/>
    </location>
</feature>
<feature type="region of interest" description="Disordered" evidence="7">
    <location>
        <begin position="749"/>
        <end position="774"/>
    </location>
</feature>
<evidence type="ECO:0000313" key="10">
    <source>
        <dbReference type="Proteomes" id="UP000322234"/>
    </source>
</evidence>
<accession>A0A6B0RHT2</accession>
<reference evidence="9" key="1">
    <citation type="submission" date="2019-10" db="EMBL/GenBank/DDBJ databases">
        <title>The sequence and de novo assembly of the wild yak genome.</title>
        <authorList>
            <person name="Liu Y."/>
        </authorList>
    </citation>
    <scope>NUCLEOTIDE SEQUENCE [LARGE SCALE GENOMIC DNA]</scope>
    <source>
        <strain evidence="9">WY2019</strain>
    </source>
</reference>
<dbReference type="InterPro" id="IPR023082">
    <property type="entry name" value="Homeo_prospero_dom"/>
</dbReference>
<dbReference type="PROSITE" id="PS51818">
    <property type="entry name" value="HOMEO_PROSPERO"/>
    <property type="match status" value="1"/>
</dbReference>
<name>A0A6B0RHT2_9CETA</name>
<organism evidence="9 10">
    <name type="scientific">Bos mutus</name>
    <name type="common">wild yak</name>
    <dbReference type="NCBI Taxonomy" id="72004"/>
    <lineage>
        <taxon>Eukaryota</taxon>
        <taxon>Metazoa</taxon>
        <taxon>Chordata</taxon>
        <taxon>Craniata</taxon>
        <taxon>Vertebrata</taxon>
        <taxon>Euteleostomi</taxon>
        <taxon>Mammalia</taxon>
        <taxon>Eutheria</taxon>
        <taxon>Laurasiatheria</taxon>
        <taxon>Artiodactyla</taxon>
        <taxon>Ruminantia</taxon>
        <taxon>Pecora</taxon>
        <taxon>Bovidae</taxon>
        <taxon>Bovinae</taxon>
        <taxon>Bos</taxon>
    </lineage>
</organism>
<dbReference type="GO" id="GO:0048646">
    <property type="term" value="P:anatomical structure formation involved in morphogenesis"/>
    <property type="evidence" value="ECO:0007669"/>
    <property type="project" value="UniProtKB-ARBA"/>
</dbReference>
<dbReference type="AlphaFoldDB" id="A0A6B0RHT2"/>
<dbReference type="GO" id="GO:0031016">
    <property type="term" value="P:pancreas development"/>
    <property type="evidence" value="ECO:0007669"/>
    <property type="project" value="UniProtKB-ARBA"/>
</dbReference>
<dbReference type="InterPro" id="IPR037131">
    <property type="entry name" value="Homeo_prospero_dom_sf"/>
</dbReference>
<dbReference type="InterPro" id="IPR039350">
    <property type="entry name" value="Prospero_homeodomain"/>
</dbReference>
<keyword evidence="2" id="KW-0805">Transcription regulation</keyword>
<dbReference type="Pfam" id="PF05044">
    <property type="entry name" value="HPD"/>
    <property type="match status" value="1"/>
</dbReference>
<dbReference type="GO" id="GO:0045165">
    <property type="term" value="P:cell fate commitment"/>
    <property type="evidence" value="ECO:0007669"/>
    <property type="project" value="UniProtKB-ARBA"/>
</dbReference>
<proteinExistence type="predicted"/>
<dbReference type="GO" id="GO:0070365">
    <property type="term" value="P:hepatocyte differentiation"/>
    <property type="evidence" value="ECO:0007669"/>
    <property type="project" value="UniProtKB-ARBA"/>
</dbReference>
<feature type="region of interest" description="Disordered" evidence="7">
    <location>
        <begin position="624"/>
        <end position="648"/>
    </location>
</feature>
<feature type="compositionally biased region" description="Polar residues" evidence="7">
    <location>
        <begin position="407"/>
        <end position="439"/>
    </location>
</feature>
<sequence length="1043" mass="117010">MLFVEPYLGQIQETDVCIKKTLPGVGVTVYPIFTLPSRLRLCPTEPKQRVGTYELQPAEEVKESFAPPHLDFYKNKLMYVAVKSFFRMFMPNLLVKNGTNPTSHHSNRMDAGREALCEDLSRQCCQHLVEYSSLSTELGSKSYCELHWAMRGHREAGTKTSRQPEKCSEAAAEGGEEHYRTQHLWQAAAKQPPCAPAAVGVMATEEGTEGRKELSATGSECQAGIASIPSWMEPISISNDEKAEASKMISLHFYPSRDNLVICRSKDGFPQINGPVIDKWVPVGLMDNSKSKNTGPNFRFQTCTNSSFHGLRNESRQTKRRRVDIGVKRTVGTASAFFAKARATFFSAMNPQGSEQDVEYSVVQHADGEKSNVLRKLLKRANSYEDAMMPFPGATIISQLLKNNMNKNGGTEPSFQASGLSSTGSEVHQEDICSNSSRDSPPECLSPFGRPTMSQFDMDRLCDEHLRAKRARVENIIRGMSHSPSVALRGNENEREMAPQSVSPRESYRENKRKQKLPQQQQQSFQQLVSARKEQKREERRQLKQQLEDMQKQLRQLQEKFYQIYDSTDSENDEDGNLSEDSMRSEILEARAQDSVGRSDNEMCELDPGQFIDRARALIREQEMAENKPKREGSHKERDPGPNSLQPEGKHLAETLKQELNTAMSQVVDTVVKVFSAKPSRQVPQVFPPLQIPQARFAVNGENHNFHTANQRLQCFGDVIIPNPLDTFGNVQMPGSTDQTEALPLVVRKNSSDQSASGPPAGGHHQPLHQSPLSATAGFTTSTFRHPFPLPLMAYPFQSPIGAPTGSFSGKDRASPESLDLTRETTSLRTKMSSHHLSHHPCSPAHPPSTAEGLSLSLIKSECGDLQDMSEISPYSGSAISFHLHPTPTPAQGENKPKAKSLPPSSNMLKTYFSDVKFNRCITSQLIKWFSNFREFYYIQMEKYARQAINDGVTSTEELSITRDCELYRALNMHYNKANDFEVPERFLEVAQITLREFFNAIIAGKDVDPSWKKAIYKVICKLDSEVPEIFKSPNCLQELLHE</sequence>
<feature type="compositionally biased region" description="Basic and acidic residues" evidence="7">
    <location>
        <begin position="624"/>
        <end position="640"/>
    </location>
</feature>
<dbReference type="GO" id="GO:0035295">
    <property type="term" value="P:tube development"/>
    <property type="evidence" value="ECO:0007669"/>
    <property type="project" value="UniProtKB-ARBA"/>
</dbReference>
<dbReference type="GO" id="GO:0005737">
    <property type="term" value="C:cytoplasm"/>
    <property type="evidence" value="ECO:0007669"/>
    <property type="project" value="UniProtKB-ARBA"/>
</dbReference>
<feature type="compositionally biased region" description="Basic and acidic residues" evidence="7">
    <location>
        <begin position="531"/>
        <end position="546"/>
    </location>
</feature>
<evidence type="ECO:0000313" key="9">
    <source>
        <dbReference type="EMBL" id="MXQ87574.1"/>
    </source>
</evidence>
<evidence type="ECO:0000256" key="2">
    <source>
        <dbReference type="ARBA" id="ARBA00023015"/>
    </source>
</evidence>
<gene>
    <name evidence="9" type="ORF">E5288_WYG017770</name>
</gene>
<dbReference type="GO" id="GO:0000978">
    <property type="term" value="F:RNA polymerase II cis-regulatory region sequence-specific DNA binding"/>
    <property type="evidence" value="ECO:0007669"/>
    <property type="project" value="TreeGrafter"/>
</dbReference>
<dbReference type="GO" id="GO:0060836">
    <property type="term" value="P:lymphatic endothelial cell differentiation"/>
    <property type="evidence" value="ECO:0007669"/>
    <property type="project" value="UniProtKB-ARBA"/>
</dbReference>
<evidence type="ECO:0000256" key="1">
    <source>
        <dbReference type="ARBA" id="ARBA00004123"/>
    </source>
</evidence>
<dbReference type="GO" id="GO:0007417">
    <property type="term" value="P:central nervous system development"/>
    <property type="evidence" value="ECO:0007669"/>
    <property type="project" value="UniProtKB-ARBA"/>
</dbReference>
<comment type="subcellular location">
    <subcellularLocation>
        <location evidence="1">Nucleus</location>
    </subcellularLocation>
</comment>
<dbReference type="Proteomes" id="UP000322234">
    <property type="component" value="Unassembled WGS sequence"/>
</dbReference>
<dbReference type="FunFam" id="1.10.10.500:FF:000001">
    <property type="entry name" value="Prospero homeobox protein 1"/>
    <property type="match status" value="1"/>
</dbReference>
<keyword evidence="10" id="KW-1185">Reference proteome</keyword>
<feature type="domain" description="Prospero" evidence="8">
    <location>
        <begin position="904"/>
        <end position="1041"/>
    </location>
</feature>
<dbReference type="SUPFAM" id="SSF46689">
    <property type="entry name" value="Homeodomain-like"/>
    <property type="match status" value="1"/>
</dbReference>
<evidence type="ECO:0000256" key="3">
    <source>
        <dbReference type="ARBA" id="ARBA00023125"/>
    </source>
</evidence>
<evidence type="ECO:0000256" key="4">
    <source>
        <dbReference type="ARBA" id="ARBA00023155"/>
    </source>
</evidence>
<dbReference type="EMBL" id="VBQZ03000039">
    <property type="protein sequence ID" value="MXQ87574.1"/>
    <property type="molecule type" value="Genomic_DNA"/>
</dbReference>
<keyword evidence="3" id="KW-0238">DNA-binding</keyword>
<evidence type="ECO:0000259" key="8">
    <source>
        <dbReference type="PROSITE" id="PS51818"/>
    </source>
</evidence>